<organism evidence="1">
    <name type="scientific">Rhizophora mucronata</name>
    <name type="common">Asiatic mangrove</name>
    <dbReference type="NCBI Taxonomy" id="61149"/>
    <lineage>
        <taxon>Eukaryota</taxon>
        <taxon>Viridiplantae</taxon>
        <taxon>Streptophyta</taxon>
        <taxon>Embryophyta</taxon>
        <taxon>Tracheophyta</taxon>
        <taxon>Spermatophyta</taxon>
        <taxon>Magnoliopsida</taxon>
        <taxon>eudicotyledons</taxon>
        <taxon>Gunneridae</taxon>
        <taxon>Pentapetalae</taxon>
        <taxon>rosids</taxon>
        <taxon>fabids</taxon>
        <taxon>Malpighiales</taxon>
        <taxon>Rhizophoraceae</taxon>
        <taxon>Rhizophora</taxon>
    </lineage>
</organism>
<evidence type="ECO:0000313" key="2">
    <source>
        <dbReference type="EMBL" id="MBX15408.1"/>
    </source>
</evidence>
<proteinExistence type="predicted"/>
<dbReference type="EMBL" id="GGEC01034920">
    <property type="protein sequence ID" value="MBX15404.1"/>
    <property type="molecule type" value="Transcribed_RNA"/>
</dbReference>
<sequence length="25" mass="2940">MPFLLDGREVCLHQMEKSVMVELSF</sequence>
<reference evidence="1" key="1">
    <citation type="submission" date="2018-02" db="EMBL/GenBank/DDBJ databases">
        <title>Rhizophora mucronata_Transcriptome.</title>
        <authorList>
            <person name="Meera S.P."/>
            <person name="Sreeshan A."/>
            <person name="Augustine A."/>
        </authorList>
    </citation>
    <scope>NUCLEOTIDE SEQUENCE</scope>
    <source>
        <tissue evidence="1">Leaf</tissue>
    </source>
</reference>
<dbReference type="EMBL" id="GGEC01034924">
    <property type="protein sequence ID" value="MBX15408.1"/>
    <property type="molecule type" value="Transcribed_RNA"/>
</dbReference>
<evidence type="ECO:0000313" key="1">
    <source>
        <dbReference type="EMBL" id="MBX15404.1"/>
    </source>
</evidence>
<accession>A0A2P2LBQ7</accession>
<dbReference type="AlphaFoldDB" id="A0A2P2LBQ7"/>
<name>A0A2P2LBQ7_RHIMU</name>
<protein>
    <submittedName>
        <fullName evidence="2">GTPase-activating protein gyp7 isoform X3</fullName>
    </submittedName>
</protein>